<proteinExistence type="predicted"/>
<name>A0ABR4FMN7_9EURO</name>
<reference evidence="1 2" key="1">
    <citation type="submission" date="2024-07" db="EMBL/GenBank/DDBJ databases">
        <title>Section-level genome sequencing and comparative genomics of Aspergillus sections Usti and Cavernicolus.</title>
        <authorList>
            <consortium name="Lawrence Berkeley National Laboratory"/>
            <person name="Nybo J.L."/>
            <person name="Vesth T.C."/>
            <person name="Theobald S."/>
            <person name="Frisvad J.C."/>
            <person name="Larsen T.O."/>
            <person name="Kjaerboelling I."/>
            <person name="Rothschild-Mancinelli K."/>
            <person name="Lyhne E.K."/>
            <person name="Kogle M.E."/>
            <person name="Barry K."/>
            <person name="Clum A."/>
            <person name="Na H."/>
            <person name="Ledsgaard L."/>
            <person name="Lin J."/>
            <person name="Lipzen A."/>
            <person name="Kuo A."/>
            <person name="Riley R."/>
            <person name="Mondo S."/>
            <person name="Labutti K."/>
            <person name="Haridas S."/>
            <person name="Pangalinan J."/>
            <person name="Salamov A.A."/>
            <person name="Simmons B.A."/>
            <person name="Magnuson J.K."/>
            <person name="Chen J."/>
            <person name="Drula E."/>
            <person name="Henrissat B."/>
            <person name="Wiebenga A."/>
            <person name="Lubbers R.J."/>
            <person name="Gomes A.C."/>
            <person name="Makela M.R."/>
            <person name="Stajich J."/>
            <person name="Grigoriev I.V."/>
            <person name="Mortensen U.H."/>
            <person name="De Vries R.P."/>
            <person name="Baker S.E."/>
            <person name="Andersen M.R."/>
        </authorList>
    </citation>
    <scope>NUCLEOTIDE SEQUENCE [LARGE SCALE GENOMIC DNA]</scope>
    <source>
        <strain evidence="1 2">CBS 209.92</strain>
    </source>
</reference>
<organism evidence="1 2">
    <name type="scientific">Aspergillus keveii</name>
    <dbReference type="NCBI Taxonomy" id="714993"/>
    <lineage>
        <taxon>Eukaryota</taxon>
        <taxon>Fungi</taxon>
        <taxon>Dikarya</taxon>
        <taxon>Ascomycota</taxon>
        <taxon>Pezizomycotina</taxon>
        <taxon>Eurotiomycetes</taxon>
        <taxon>Eurotiomycetidae</taxon>
        <taxon>Eurotiales</taxon>
        <taxon>Aspergillaceae</taxon>
        <taxon>Aspergillus</taxon>
        <taxon>Aspergillus subgen. Nidulantes</taxon>
    </lineage>
</organism>
<gene>
    <name evidence="1" type="ORF">BJX66DRAFT_316834</name>
</gene>
<dbReference type="EMBL" id="JBFTWV010000184">
    <property type="protein sequence ID" value="KAL2784332.1"/>
    <property type="molecule type" value="Genomic_DNA"/>
</dbReference>
<sequence length="55" mass="6552">MVIKPLSWCEQKGNWSSSEWEENMNPGDWMDRRVAQIWSMSTIIRLRPLRSSTIL</sequence>
<dbReference type="Proteomes" id="UP001610563">
    <property type="component" value="Unassembled WGS sequence"/>
</dbReference>
<evidence type="ECO:0000313" key="2">
    <source>
        <dbReference type="Proteomes" id="UP001610563"/>
    </source>
</evidence>
<keyword evidence="2" id="KW-1185">Reference proteome</keyword>
<evidence type="ECO:0000313" key="1">
    <source>
        <dbReference type="EMBL" id="KAL2784332.1"/>
    </source>
</evidence>
<accession>A0ABR4FMN7</accession>
<protein>
    <submittedName>
        <fullName evidence="1">Uncharacterized protein</fullName>
    </submittedName>
</protein>
<comment type="caution">
    <text evidence="1">The sequence shown here is derived from an EMBL/GenBank/DDBJ whole genome shotgun (WGS) entry which is preliminary data.</text>
</comment>